<accession>K9UIQ3</accession>
<evidence type="ECO:0000313" key="1">
    <source>
        <dbReference type="EMBL" id="AFY94992.1"/>
    </source>
</evidence>
<dbReference type="AlphaFoldDB" id="K9UIQ3"/>
<organism evidence="1 2">
    <name type="scientific">Chamaesiphon minutus (strain ATCC 27169 / PCC 6605)</name>
    <dbReference type="NCBI Taxonomy" id="1173020"/>
    <lineage>
        <taxon>Bacteria</taxon>
        <taxon>Bacillati</taxon>
        <taxon>Cyanobacteriota</taxon>
        <taxon>Cyanophyceae</taxon>
        <taxon>Gomontiellales</taxon>
        <taxon>Chamaesiphonaceae</taxon>
        <taxon>Chamaesiphon</taxon>
    </lineage>
</organism>
<gene>
    <name evidence="1" type="ORF">Cha6605_4036</name>
</gene>
<dbReference type="OrthoDB" id="426753at2"/>
<sequence>MKPDFQAISQAELRSYVIAHPDDLEAFETLADRAYANPNPQWYQPQDIGRFPELLEQHRANKYTQ</sequence>
<dbReference type="InterPro" id="IPR054053">
    <property type="entry name" value="DUF6887"/>
</dbReference>
<evidence type="ECO:0000313" key="2">
    <source>
        <dbReference type="Proteomes" id="UP000010366"/>
    </source>
</evidence>
<keyword evidence="2" id="KW-1185">Reference proteome</keyword>
<reference evidence="1 2" key="1">
    <citation type="submission" date="2012-05" db="EMBL/GenBank/DDBJ databases">
        <title>Finished chromosome of genome of Chamaesiphon sp. PCC 6605.</title>
        <authorList>
            <consortium name="US DOE Joint Genome Institute"/>
            <person name="Gugger M."/>
            <person name="Coursin T."/>
            <person name="Rippka R."/>
            <person name="Tandeau De Marsac N."/>
            <person name="Huntemann M."/>
            <person name="Wei C.-L."/>
            <person name="Han J."/>
            <person name="Detter J.C."/>
            <person name="Han C."/>
            <person name="Tapia R."/>
            <person name="Chen A."/>
            <person name="Kyrpides N."/>
            <person name="Mavromatis K."/>
            <person name="Markowitz V."/>
            <person name="Szeto E."/>
            <person name="Ivanova N."/>
            <person name="Pagani I."/>
            <person name="Pati A."/>
            <person name="Goodwin L."/>
            <person name="Nordberg H.P."/>
            <person name="Cantor M.N."/>
            <person name="Hua S.X."/>
            <person name="Woyke T."/>
            <person name="Kerfeld C.A."/>
        </authorList>
    </citation>
    <scope>NUCLEOTIDE SEQUENCE [LARGE SCALE GENOMIC DNA]</scope>
    <source>
        <strain evidence="2">ATCC 27169 / PCC 6605</strain>
    </source>
</reference>
<name>K9UIQ3_CHAP6</name>
<dbReference type="RefSeq" id="WP_015161104.1">
    <property type="nucleotide sequence ID" value="NC_019697.1"/>
</dbReference>
<dbReference type="Proteomes" id="UP000010366">
    <property type="component" value="Chromosome"/>
</dbReference>
<dbReference type="HOGENOM" id="CLU_193569_1_1_3"/>
<dbReference type="STRING" id="1173020.Cha6605_4036"/>
<proteinExistence type="predicted"/>
<protein>
    <submittedName>
        <fullName evidence="1">Uncharacterized protein</fullName>
    </submittedName>
</protein>
<dbReference type="Pfam" id="PF21826">
    <property type="entry name" value="DUF6887"/>
    <property type="match status" value="1"/>
</dbReference>
<dbReference type="EMBL" id="CP003600">
    <property type="protein sequence ID" value="AFY94992.1"/>
    <property type="molecule type" value="Genomic_DNA"/>
</dbReference>
<dbReference type="KEGG" id="cmp:Cha6605_4036"/>
<dbReference type="eggNOG" id="ENOG5033GJ3">
    <property type="taxonomic scope" value="Bacteria"/>
</dbReference>